<dbReference type="AlphaFoldDB" id="A0A8J4DTN3"/>
<evidence type="ECO:0000313" key="2">
    <source>
        <dbReference type="Proteomes" id="UP000619260"/>
    </source>
</evidence>
<proteinExistence type="predicted"/>
<name>A0A8J4DTN3_9ACTN</name>
<reference evidence="1" key="1">
    <citation type="submission" date="2021-01" db="EMBL/GenBank/DDBJ databases">
        <title>Whole genome shotgun sequence of Virgisporangium aliadipatigenens NBRC 105644.</title>
        <authorList>
            <person name="Komaki H."/>
            <person name="Tamura T."/>
        </authorList>
    </citation>
    <scope>NUCLEOTIDE SEQUENCE</scope>
    <source>
        <strain evidence="1">NBRC 105644</strain>
    </source>
</reference>
<gene>
    <name evidence="1" type="ORF">Val02_72660</name>
</gene>
<organism evidence="1 2">
    <name type="scientific">Virgisporangium aliadipatigenens</name>
    <dbReference type="NCBI Taxonomy" id="741659"/>
    <lineage>
        <taxon>Bacteria</taxon>
        <taxon>Bacillati</taxon>
        <taxon>Actinomycetota</taxon>
        <taxon>Actinomycetes</taxon>
        <taxon>Micromonosporales</taxon>
        <taxon>Micromonosporaceae</taxon>
        <taxon>Virgisporangium</taxon>
    </lineage>
</organism>
<sequence length="111" mass="12517">MTGRAWDDAEAEHLTQVTALAERLVTAEDPYEAGLELWGHAGRTAGELAVGMQLIWGFLTDRVELKPEEGQQARAEMRRAAREWLALDLADRAAVEGYLDYWLHDVCGYDR</sequence>
<protein>
    <submittedName>
        <fullName evidence="1">Uncharacterized protein</fullName>
    </submittedName>
</protein>
<evidence type="ECO:0000313" key="1">
    <source>
        <dbReference type="EMBL" id="GIJ50380.1"/>
    </source>
</evidence>
<dbReference type="RefSeq" id="WP_203903815.1">
    <property type="nucleotide sequence ID" value="NZ_BOPF01000035.1"/>
</dbReference>
<dbReference type="EMBL" id="BOPF01000035">
    <property type="protein sequence ID" value="GIJ50380.1"/>
    <property type="molecule type" value="Genomic_DNA"/>
</dbReference>
<accession>A0A8J4DTN3</accession>
<comment type="caution">
    <text evidence="1">The sequence shown here is derived from an EMBL/GenBank/DDBJ whole genome shotgun (WGS) entry which is preliminary data.</text>
</comment>
<dbReference type="Proteomes" id="UP000619260">
    <property type="component" value="Unassembled WGS sequence"/>
</dbReference>
<keyword evidence="2" id="KW-1185">Reference proteome</keyword>